<sequence length="203" mass="22455">MPRNRSFNEDEVLYKIMWTFWEQGYEATNLGHLEAASSLPRTSLYNAFGNKADIFAQILSLYHRVMEGHFAEMTAKPTMNSLVSVFEAMLDRQSEEGKKFPLGCLMVGAASQRSVLEERHIELVHSYRSMLVSRAHDTLKINQEAGEISANINVAESAEFLVCVAWGALLTQCIDAGGSSVKSAVATLKQTCINWCTSPSALA</sequence>
<dbReference type="Gene3D" id="1.10.357.10">
    <property type="entry name" value="Tetracycline Repressor, domain 2"/>
    <property type="match status" value="1"/>
</dbReference>
<dbReference type="PANTHER" id="PTHR47506">
    <property type="entry name" value="TRANSCRIPTIONAL REGULATORY PROTEIN"/>
    <property type="match status" value="1"/>
</dbReference>
<evidence type="ECO:0000313" key="5">
    <source>
        <dbReference type="EMBL" id="REL29697.1"/>
    </source>
</evidence>
<keyword evidence="3" id="KW-0804">Transcription</keyword>
<dbReference type="SUPFAM" id="SSF48498">
    <property type="entry name" value="Tetracyclin repressor-like, C-terminal domain"/>
    <property type="match status" value="1"/>
</dbReference>
<dbReference type="Gene3D" id="1.10.10.60">
    <property type="entry name" value="Homeodomain-like"/>
    <property type="match status" value="1"/>
</dbReference>
<gene>
    <name evidence="5" type="ORF">DXX94_02650</name>
</gene>
<proteinExistence type="predicted"/>
<dbReference type="Proteomes" id="UP000256899">
    <property type="component" value="Unassembled WGS sequence"/>
</dbReference>
<evidence type="ECO:0000256" key="2">
    <source>
        <dbReference type="ARBA" id="ARBA00023125"/>
    </source>
</evidence>
<dbReference type="InterPro" id="IPR009057">
    <property type="entry name" value="Homeodomain-like_sf"/>
</dbReference>
<accession>A0A3E0TZ76</accession>
<reference evidence="6" key="1">
    <citation type="submission" date="2018-08" db="EMBL/GenBank/DDBJ databases">
        <title>Thalassotalea euphylliae genome.</title>
        <authorList>
            <person name="Summers S."/>
            <person name="Rice S.A."/>
            <person name="Freckelton M.L."/>
            <person name="Nedved B.T."/>
            <person name="Hadfield M.G."/>
        </authorList>
    </citation>
    <scope>NUCLEOTIDE SEQUENCE [LARGE SCALE GENOMIC DNA]</scope>
    <source>
        <strain evidence="6">H3</strain>
    </source>
</reference>
<dbReference type="Pfam" id="PF00440">
    <property type="entry name" value="TetR_N"/>
    <property type="match status" value="1"/>
</dbReference>
<name>A0A3E0TZ76_9GAMM</name>
<dbReference type="EMBL" id="QUOT01000001">
    <property type="protein sequence ID" value="REL29697.1"/>
    <property type="molecule type" value="Genomic_DNA"/>
</dbReference>
<dbReference type="SUPFAM" id="SSF46689">
    <property type="entry name" value="Homeodomain-like"/>
    <property type="match status" value="1"/>
</dbReference>
<dbReference type="GO" id="GO:0003677">
    <property type="term" value="F:DNA binding"/>
    <property type="evidence" value="ECO:0007669"/>
    <property type="project" value="UniProtKB-KW"/>
</dbReference>
<evidence type="ECO:0000313" key="6">
    <source>
        <dbReference type="Proteomes" id="UP000256899"/>
    </source>
</evidence>
<dbReference type="InterPro" id="IPR001647">
    <property type="entry name" value="HTH_TetR"/>
</dbReference>
<evidence type="ECO:0000259" key="4">
    <source>
        <dbReference type="Pfam" id="PF00440"/>
    </source>
</evidence>
<organism evidence="5 6">
    <name type="scientific">Thalassotalea euphylliae</name>
    <dbReference type="NCBI Taxonomy" id="1655234"/>
    <lineage>
        <taxon>Bacteria</taxon>
        <taxon>Pseudomonadati</taxon>
        <taxon>Pseudomonadota</taxon>
        <taxon>Gammaproteobacteria</taxon>
        <taxon>Alteromonadales</taxon>
        <taxon>Colwelliaceae</taxon>
        <taxon>Thalassotalea</taxon>
    </lineage>
</organism>
<evidence type="ECO:0000256" key="1">
    <source>
        <dbReference type="ARBA" id="ARBA00023015"/>
    </source>
</evidence>
<keyword evidence="1" id="KW-0805">Transcription regulation</keyword>
<dbReference type="AlphaFoldDB" id="A0A3E0TZ76"/>
<dbReference type="InterPro" id="IPR036271">
    <property type="entry name" value="Tet_transcr_reg_TetR-rel_C_sf"/>
</dbReference>
<feature type="domain" description="HTH tetR-type" evidence="4">
    <location>
        <begin position="20"/>
        <end position="57"/>
    </location>
</feature>
<dbReference type="RefSeq" id="WP_116013689.1">
    <property type="nucleotide sequence ID" value="NZ_QUOT01000001.1"/>
</dbReference>
<keyword evidence="6" id="KW-1185">Reference proteome</keyword>
<evidence type="ECO:0000256" key="3">
    <source>
        <dbReference type="ARBA" id="ARBA00023163"/>
    </source>
</evidence>
<dbReference type="PANTHER" id="PTHR47506:SF1">
    <property type="entry name" value="HTH-TYPE TRANSCRIPTIONAL REGULATOR YJDC"/>
    <property type="match status" value="1"/>
</dbReference>
<protein>
    <submittedName>
        <fullName evidence="5">TetR/AcrR family transcriptional regulator</fullName>
    </submittedName>
</protein>
<comment type="caution">
    <text evidence="5">The sequence shown here is derived from an EMBL/GenBank/DDBJ whole genome shotgun (WGS) entry which is preliminary data.</text>
</comment>
<keyword evidence="2" id="KW-0238">DNA-binding</keyword>